<gene>
    <name evidence="1" type="ORF">GCM10011374_29570</name>
</gene>
<comment type="caution">
    <text evidence="1">The sequence shown here is derived from an EMBL/GenBank/DDBJ whole genome shotgun (WGS) entry which is preliminary data.</text>
</comment>
<evidence type="ECO:0000313" key="2">
    <source>
        <dbReference type="Proteomes" id="UP000638848"/>
    </source>
</evidence>
<keyword evidence="2" id="KW-1185">Reference proteome</keyword>
<reference evidence="1" key="2">
    <citation type="submission" date="2020-09" db="EMBL/GenBank/DDBJ databases">
        <authorList>
            <person name="Sun Q."/>
            <person name="Zhou Y."/>
        </authorList>
    </citation>
    <scope>NUCLEOTIDE SEQUENCE</scope>
    <source>
        <strain evidence="1">CGMCC 1.12187</strain>
    </source>
</reference>
<protein>
    <submittedName>
        <fullName evidence="1">Uncharacterized protein</fullName>
    </submittedName>
</protein>
<reference evidence="1" key="1">
    <citation type="journal article" date="2014" name="Int. J. Syst. Evol. Microbiol.">
        <title>Complete genome sequence of Corynebacterium casei LMG S-19264T (=DSM 44701T), isolated from a smear-ripened cheese.</title>
        <authorList>
            <consortium name="US DOE Joint Genome Institute (JGI-PGF)"/>
            <person name="Walter F."/>
            <person name="Albersmeier A."/>
            <person name="Kalinowski J."/>
            <person name="Ruckert C."/>
        </authorList>
    </citation>
    <scope>NUCLEOTIDE SEQUENCE</scope>
    <source>
        <strain evidence="1">CGMCC 1.12187</strain>
    </source>
</reference>
<accession>A0A917H113</accession>
<dbReference type="SUPFAM" id="SSF52402">
    <property type="entry name" value="Adenine nucleotide alpha hydrolases-like"/>
    <property type="match status" value="1"/>
</dbReference>
<dbReference type="Proteomes" id="UP000638848">
    <property type="component" value="Unassembled WGS sequence"/>
</dbReference>
<organism evidence="1 2">
    <name type="scientific">Kocuria dechangensis</name>
    <dbReference type="NCBI Taxonomy" id="1176249"/>
    <lineage>
        <taxon>Bacteria</taxon>
        <taxon>Bacillati</taxon>
        <taxon>Actinomycetota</taxon>
        <taxon>Actinomycetes</taxon>
        <taxon>Micrococcales</taxon>
        <taxon>Micrococcaceae</taxon>
        <taxon>Kocuria</taxon>
    </lineage>
</organism>
<dbReference type="AlphaFoldDB" id="A0A917H113"/>
<evidence type="ECO:0000313" key="1">
    <source>
        <dbReference type="EMBL" id="GGG64103.1"/>
    </source>
</evidence>
<dbReference type="EMBL" id="BMEQ01000018">
    <property type="protein sequence ID" value="GGG64103.1"/>
    <property type="molecule type" value="Genomic_DNA"/>
</dbReference>
<sequence>MANYLLVVRHGPVAPAAEDILSALSRRHPREVLDRPLGGGWALSWVARDAAADVDARDGTLFSGFAVDDENERIVFGASGHSRLPAEDPGAEDLPGCYTRVRWDQQTLSVSTDLYRSMSMFVSTEPGLVLVSDSAYVLMSLRRRLGLQCTVDATVADSLRWGNSMSAQLMGSRTLVKEISYVPVGQRVRLSLARGPIRSEVQRRPLREVFQVGSDDYAAEVRTAAVRIASLVHTIAGGGPQHARLSLSGGKDSRICLAAALLSPVARETARFSCTNMSEQHRRDFEVVSALAEEFRFPLGTTETAEDRNQQLWRVANPVGLWYSDNSLNYYALKLQAYGLRAKGRFAVAGYGSELYKGNYGLRPVTAVVDSIARTQPAVAESVRAVCEEVLHEIGISPNDPLSAEWHYLALRNALHGGRFTPVTKFGLRPLQQRNLVGLSKLTPDRYPNRMTGPRNIPDDLLLLLSPALATRPFDRAEKDRSPREVVDRLRRLGGPVSSADLTSYRVFGEAEDVADGPVPSLMSFVDQDRLRGRLTRAVVAPLVDAAADVVEASALATTWAALVEQARSDVRDSAVPLGQARGVPGRVLALAEVLR</sequence>
<name>A0A917H113_9MICC</name>
<dbReference type="RefSeq" id="WP_188538561.1">
    <property type="nucleotide sequence ID" value="NZ_BMEQ01000018.1"/>
</dbReference>
<proteinExistence type="predicted"/>